<proteinExistence type="predicted"/>
<feature type="region of interest" description="Disordered" evidence="1">
    <location>
        <begin position="310"/>
        <end position="368"/>
    </location>
</feature>
<organism evidence="3 4">
    <name type="scientific">Flemingia macrophylla</name>
    <dbReference type="NCBI Taxonomy" id="520843"/>
    <lineage>
        <taxon>Eukaryota</taxon>
        <taxon>Viridiplantae</taxon>
        <taxon>Streptophyta</taxon>
        <taxon>Embryophyta</taxon>
        <taxon>Tracheophyta</taxon>
        <taxon>Spermatophyta</taxon>
        <taxon>Magnoliopsida</taxon>
        <taxon>eudicotyledons</taxon>
        <taxon>Gunneridae</taxon>
        <taxon>Pentapetalae</taxon>
        <taxon>rosids</taxon>
        <taxon>fabids</taxon>
        <taxon>Fabales</taxon>
        <taxon>Fabaceae</taxon>
        <taxon>Papilionoideae</taxon>
        <taxon>50 kb inversion clade</taxon>
        <taxon>NPAAA clade</taxon>
        <taxon>indigoferoid/millettioid clade</taxon>
        <taxon>Phaseoleae</taxon>
        <taxon>Flemingia</taxon>
    </lineage>
</organism>
<accession>A0ABD1LX49</accession>
<keyword evidence="4" id="KW-1185">Reference proteome</keyword>
<keyword evidence="2" id="KW-1133">Transmembrane helix</keyword>
<keyword evidence="2" id="KW-0812">Transmembrane</keyword>
<evidence type="ECO:0000313" key="3">
    <source>
        <dbReference type="EMBL" id="KAL2328056.1"/>
    </source>
</evidence>
<protein>
    <submittedName>
        <fullName evidence="3">Uncharacterized protein</fullName>
    </submittedName>
</protein>
<dbReference type="Proteomes" id="UP001603857">
    <property type="component" value="Unassembled WGS sequence"/>
</dbReference>
<comment type="caution">
    <text evidence="3">The sequence shown here is derived from an EMBL/GenBank/DDBJ whole genome shotgun (WGS) entry which is preliminary data.</text>
</comment>
<evidence type="ECO:0000256" key="1">
    <source>
        <dbReference type="SAM" id="MobiDB-lite"/>
    </source>
</evidence>
<name>A0ABD1LX49_9FABA</name>
<dbReference type="AlphaFoldDB" id="A0ABD1LX49"/>
<keyword evidence="2" id="KW-0472">Membrane</keyword>
<evidence type="ECO:0000256" key="2">
    <source>
        <dbReference type="SAM" id="Phobius"/>
    </source>
</evidence>
<dbReference type="EMBL" id="JBGMDY010000007">
    <property type="protein sequence ID" value="KAL2328056.1"/>
    <property type="molecule type" value="Genomic_DNA"/>
</dbReference>
<feature type="region of interest" description="Disordered" evidence="1">
    <location>
        <begin position="263"/>
        <end position="285"/>
    </location>
</feature>
<evidence type="ECO:0000313" key="4">
    <source>
        <dbReference type="Proteomes" id="UP001603857"/>
    </source>
</evidence>
<sequence>MHDIRHIALQKLLAKGPEGSPVKSTHMKFHDHHSFHHWKYARRGAPRLDQGVISFDFSPIFDLYHQFQASKTQIALASSEVDDELENVLLGTYYVWKPKAAATSPCRKSKLTGQMFILLLLCFNCSFFFFTLYVPRTVHALPPSFVCSSTFMLMFKRHAPRRGGGRQHWARAVEEDVWLSRRMGSCIAATKEEGRLAREANGGVEGGEAVSMEAQSAEVGCRDEDLGYTLTRLGTPAEPRTSMHPLLGLVPRRAEDPRYTFTRLGTPAEPRTSDAPSLGSAPLPSRGPQIHLHSARHPCRAEDLKCTLPRLGTPAESRTPDTPSLGSAPLPSRGPQIHLTHSARHPRRAEDLEMHPPRLGTLPPSRGP</sequence>
<reference evidence="3 4" key="1">
    <citation type="submission" date="2024-08" db="EMBL/GenBank/DDBJ databases">
        <title>Insights into the chromosomal genome structure of Flemingia macrophylla.</title>
        <authorList>
            <person name="Ding Y."/>
            <person name="Zhao Y."/>
            <person name="Bi W."/>
            <person name="Wu M."/>
            <person name="Zhao G."/>
            <person name="Gong Y."/>
            <person name="Li W."/>
            <person name="Zhang P."/>
        </authorList>
    </citation>
    <scope>NUCLEOTIDE SEQUENCE [LARGE SCALE GENOMIC DNA]</scope>
    <source>
        <strain evidence="3">DYQJB</strain>
        <tissue evidence="3">Leaf</tissue>
    </source>
</reference>
<feature type="transmembrane region" description="Helical" evidence="2">
    <location>
        <begin position="115"/>
        <end position="134"/>
    </location>
</feature>
<gene>
    <name evidence="3" type="ORF">Fmac_021483</name>
</gene>